<organism evidence="9 10">
    <name type="scientific">Roseovarius litoreus</name>
    <dbReference type="NCBI Taxonomy" id="1155722"/>
    <lineage>
        <taxon>Bacteria</taxon>
        <taxon>Pseudomonadati</taxon>
        <taxon>Pseudomonadota</taxon>
        <taxon>Alphaproteobacteria</taxon>
        <taxon>Rhodobacterales</taxon>
        <taxon>Roseobacteraceae</taxon>
        <taxon>Roseovarius</taxon>
    </lineage>
</organism>
<comment type="similarity">
    <text evidence="2 6">Belongs to the GMC oxidoreductase family.</text>
</comment>
<dbReference type="PANTHER" id="PTHR11552">
    <property type="entry name" value="GLUCOSE-METHANOL-CHOLINE GMC OXIDOREDUCTASE"/>
    <property type="match status" value="1"/>
</dbReference>
<dbReference type="PROSITE" id="PS00623">
    <property type="entry name" value="GMC_OXRED_1"/>
    <property type="match status" value="1"/>
</dbReference>
<dbReference type="Gene3D" id="3.50.50.60">
    <property type="entry name" value="FAD/NAD(P)-binding domain"/>
    <property type="match status" value="1"/>
</dbReference>
<evidence type="ECO:0000256" key="4">
    <source>
        <dbReference type="ARBA" id="ARBA00022827"/>
    </source>
</evidence>
<dbReference type="PANTHER" id="PTHR11552:SF147">
    <property type="entry name" value="CHOLINE DEHYDROGENASE, MITOCHONDRIAL"/>
    <property type="match status" value="1"/>
</dbReference>
<accession>A0A1M7K6P3</accession>
<dbReference type="GO" id="GO:0016614">
    <property type="term" value="F:oxidoreductase activity, acting on CH-OH group of donors"/>
    <property type="evidence" value="ECO:0007669"/>
    <property type="project" value="InterPro"/>
</dbReference>
<dbReference type="AlphaFoldDB" id="A0A1M7K6P3"/>
<evidence type="ECO:0000259" key="7">
    <source>
        <dbReference type="PROSITE" id="PS00623"/>
    </source>
</evidence>
<dbReference type="EMBL" id="FRCB01000010">
    <property type="protein sequence ID" value="SHM60928.1"/>
    <property type="molecule type" value="Genomic_DNA"/>
</dbReference>
<dbReference type="SUPFAM" id="SSF54373">
    <property type="entry name" value="FAD-linked reductases, C-terminal domain"/>
    <property type="match status" value="1"/>
</dbReference>
<dbReference type="RefSeq" id="WP_149780569.1">
    <property type="nucleotide sequence ID" value="NZ_FRCB01000010.1"/>
</dbReference>
<evidence type="ECO:0000313" key="9">
    <source>
        <dbReference type="EMBL" id="SHM60928.1"/>
    </source>
</evidence>
<proteinExistence type="inferred from homology"/>
<dbReference type="InterPro" id="IPR000172">
    <property type="entry name" value="GMC_OxRdtase_N"/>
</dbReference>
<dbReference type="Pfam" id="PF00732">
    <property type="entry name" value="GMC_oxred_N"/>
    <property type="match status" value="1"/>
</dbReference>
<name>A0A1M7K6P3_9RHOB</name>
<dbReference type="SUPFAM" id="SSF51905">
    <property type="entry name" value="FAD/NAD(P)-binding domain"/>
    <property type="match status" value="1"/>
</dbReference>
<keyword evidence="10" id="KW-1185">Reference proteome</keyword>
<keyword evidence="3 6" id="KW-0285">Flavoprotein</keyword>
<dbReference type="InterPro" id="IPR036188">
    <property type="entry name" value="FAD/NAD-bd_sf"/>
</dbReference>
<dbReference type="PIRSF" id="PIRSF000137">
    <property type="entry name" value="Alcohol_oxidase"/>
    <property type="match status" value="1"/>
</dbReference>
<evidence type="ECO:0000256" key="6">
    <source>
        <dbReference type="RuleBase" id="RU003968"/>
    </source>
</evidence>
<evidence type="ECO:0000256" key="1">
    <source>
        <dbReference type="ARBA" id="ARBA00001974"/>
    </source>
</evidence>
<dbReference type="NCBIfam" id="NF002550">
    <property type="entry name" value="PRK02106.1"/>
    <property type="match status" value="1"/>
</dbReference>
<protein>
    <submittedName>
        <fullName evidence="9">Choline dehydrogenase</fullName>
    </submittedName>
</protein>
<dbReference type="GO" id="GO:0050660">
    <property type="term" value="F:flavin adenine dinucleotide binding"/>
    <property type="evidence" value="ECO:0007669"/>
    <property type="project" value="InterPro"/>
</dbReference>
<evidence type="ECO:0000259" key="8">
    <source>
        <dbReference type="PROSITE" id="PS00624"/>
    </source>
</evidence>
<sequence>MSEISADYVIVGAGSAGCVLANRLSADPSIKVVLLEAGGRDWNPWIHIPVGYFKTMHNPSVDWCYRTEPDPGLNGRQLDWPRGKVLGGSSSLNGLLYVRGQPQDYDRWQQMGNPGWGWDDVLPLFKRSENQERGADEFHGEDGPLSVSNMRLQRPICDAWVAAAQDAGYPFNPDYNGATQEGVGYFQLTARNGRRCSSAVAFLNPARSRPNLRIVTHAQASRITFEGRRATGVAYRDRSGAEHVVKAGAEVILSSGAIGSPQLLMVSGLGEAAQLQEHGIEVLRDMPAVGKNMQDHLQARLVFKCNEPTLNDEVRSLYNQARIALKYAMFRAGPMAMAASLATGFMRTGDHVDTPDIQFHVQPWSADSPGEGVHPFSAFTMSVCQLRPESRGEIRLASSDAAVYPRIHPNYLSTETDCRTIVEGIRIARKIARHEPLSHKISEEFRPDSSLDPDDYDGMLDWARNYSTTIYHPTGTCKMGPSGDAVVDARLRVHGIAGLRVADCSIMPEIVSGNTNAPAIMIGEKASDMILEDRKQGALQGTA</sequence>
<evidence type="ECO:0000256" key="2">
    <source>
        <dbReference type="ARBA" id="ARBA00010790"/>
    </source>
</evidence>
<keyword evidence="4 5" id="KW-0274">FAD</keyword>
<dbReference type="InterPro" id="IPR012132">
    <property type="entry name" value="GMC_OxRdtase"/>
</dbReference>
<reference evidence="9 10" key="1">
    <citation type="submission" date="2016-11" db="EMBL/GenBank/DDBJ databases">
        <authorList>
            <person name="Varghese N."/>
            <person name="Submissions S."/>
        </authorList>
    </citation>
    <scope>NUCLEOTIDE SEQUENCE [LARGE SCALE GENOMIC DNA]</scope>
    <source>
        <strain evidence="9 10">DSM 28249</strain>
    </source>
</reference>
<feature type="domain" description="Glucose-methanol-choline oxidoreductase N-terminal" evidence="7">
    <location>
        <begin position="83"/>
        <end position="106"/>
    </location>
</feature>
<evidence type="ECO:0000313" key="10">
    <source>
        <dbReference type="Proteomes" id="UP000322545"/>
    </source>
</evidence>
<dbReference type="Gene3D" id="3.30.560.10">
    <property type="entry name" value="Glucose Oxidase, domain 3"/>
    <property type="match status" value="1"/>
</dbReference>
<feature type="domain" description="Glucose-methanol-choline oxidoreductase N-terminal" evidence="8">
    <location>
        <begin position="256"/>
        <end position="270"/>
    </location>
</feature>
<gene>
    <name evidence="9" type="ORF">SAMN05443432_1102</name>
</gene>
<comment type="cofactor">
    <cofactor evidence="1 5">
        <name>FAD</name>
        <dbReference type="ChEBI" id="CHEBI:57692"/>
    </cofactor>
</comment>
<evidence type="ECO:0000256" key="5">
    <source>
        <dbReference type="PIRSR" id="PIRSR000137-2"/>
    </source>
</evidence>
<evidence type="ECO:0000256" key="3">
    <source>
        <dbReference type="ARBA" id="ARBA00022630"/>
    </source>
</evidence>
<dbReference type="Proteomes" id="UP000322545">
    <property type="component" value="Unassembled WGS sequence"/>
</dbReference>
<dbReference type="Pfam" id="PF05199">
    <property type="entry name" value="GMC_oxred_C"/>
    <property type="match status" value="1"/>
</dbReference>
<dbReference type="InterPro" id="IPR007867">
    <property type="entry name" value="GMC_OxRtase_C"/>
</dbReference>
<dbReference type="PROSITE" id="PS00624">
    <property type="entry name" value="GMC_OXRED_2"/>
    <property type="match status" value="1"/>
</dbReference>
<feature type="binding site" evidence="5">
    <location>
        <position position="85"/>
    </location>
    <ligand>
        <name>FAD</name>
        <dbReference type="ChEBI" id="CHEBI:57692"/>
    </ligand>
</feature>